<dbReference type="AlphaFoldDB" id="A0A151XHX1"/>
<evidence type="ECO:0000313" key="1">
    <source>
        <dbReference type="EMBL" id="KYQ60002.1"/>
    </source>
</evidence>
<accession>A0A151XHX1</accession>
<evidence type="ECO:0008006" key="3">
    <source>
        <dbReference type="Google" id="ProtNLM"/>
    </source>
</evidence>
<gene>
    <name evidence="1" type="ORF">ALC60_00973</name>
</gene>
<keyword evidence="2" id="KW-1185">Reference proteome</keyword>
<reference evidence="1 2" key="1">
    <citation type="submission" date="2015-09" db="EMBL/GenBank/DDBJ databases">
        <title>Trachymyrmex zeteki WGS genome.</title>
        <authorList>
            <person name="Nygaard S."/>
            <person name="Hu H."/>
            <person name="Boomsma J."/>
            <person name="Zhang G."/>
        </authorList>
    </citation>
    <scope>NUCLEOTIDE SEQUENCE [LARGE SCALE GENOMIC DNA]</scope>
    <source>
        <strain evidence="1">Tzet28-1</strain>
        <tissue evidence="1">Whole body</tissue>
    </source>
</reference>
<organism evidence="1 2">
    <name type="scientific">Mycetomoellerius zeteki</name>
    <dbReference type="NCBI Taxonomy" id="64791"/>
    <lineage>
        <taxon>Eukaryota</taxon>
        <taxon>Metazoa</taxon>
        <taxon>Ecdysozoa</taxon>
        <taxon>Arthropoda</taxon>
        <taxon>Hexapoda</taxon>
        <taxon>Insecta</taxon>
        <taxon>Pterygota</taxon>
        <taxon>Neoptera</taxon>
        <taxon>Endopterygota</taxon>
        <taxon>Hymenoptera</taxon>
        <taxon>Apocrita</taxon>
        <taxon>Aculeata</taxon>
        <taxon>Formicoidea</taxon>
        <taxon>Formicidae</taxon>
        <taxon>Myrmicinae</taxon>
        <taxon>Mycetomoellerius</taxon>
    </lineage>
</organism>
<name>A0A151XHX1_9HYME</name>
<protein>
    <recommendedName>
        <fullName evidence="3">RNase H type-1 domain-containing protein</fullName>
    </recommendedName>
</protein>
<sequence>MNCSISFQNQPILPSPTVRFLGVLLDPRLSGQAHMSFIIDKGRRTLQIIQALRGTWWGAHPHMLLTIYRALLRASIEYSSHIFSLTQNSLSRALQIVQNQALRLCFGYRISTPLNVIYVETVELTLSFRFRLLTSRYFLKISSVRNHIVIDKLHLLYDTAAETNRTDYLHAHFPAAIIFNHIWTSYHSSIDCSFTLPNFRSSFRSTTISSPYTSLSLPSVDLTNFFPIPPAQSFFNQELQYLTSDSVLFYTDGSKVDHSSYVGAAVFSPQLEAELSWSSDFRHTPRFFPRKHTPFIQLLL</sequence>
<evidence type="ECO:0000313" key="2">
    <source>
        <dbReference type="Proteomes" id="UP000075809"/>
    </source>
</evidence>
<dbReference type="EMBL" id="KQ982109">
    <property type="protein sequence ID" value="KYQ60002.1"/>
    <property type="molecule type" value="Genomic_DNA"/>
</dbReference>
<proteinExistence type="predicted"/>
<dbReference type="Proteomes" id="UP000075809">
    <property type="component" value="Unassembled WGS sequence"/>
</dbReference>